<dbReference type="PANTHER" id="PTHR22904:SF523">
    <property type="entry name" value="STRESS-INDUCED-PHOSPHOPROTEIN 1"/>
    <property type="match status" value="1"/>
</dbReference>
<dbReference type="GO" id="GO:0051879">
    <property type="term" value="F:Hsp90 protein binding"/>
    <property type="evidence" value="ECO:0007669"/>
    <property type="project" value="TreeGrafter"/>
</dbReference>
<name>A0A9P5NFM5_GYMJU</name>
<dbReference type="Pfam" id="PF13181">
    <property type="entry name" value="TPR_8"/>
    <property type="match status" value="1"/>
</dbReference>
<evidence type="ECO:0000256" key="3">
    <source>
        <dbReference type="PROSITE-ProRule" id="PRU00339"/>
    </source>
</evidence>
<comment type="caution">
    <text evidence="4">The sequence shown here is derived from an EMBL/GenBank/DDBJ whole genome shotgun (WGS) entry which is preliminary data.</text>
</comment>
<keyword evidence="5" id="KW-1185">Reference proteome</keyword>
<keyword evidence="2 3" id="KW-0802">TPR repeat</keyword>
<dbReference type="AlphaFoldDB" id="A0A9P5NFM5"/>
<proteinExistence type="predicted"/>
<dbReference type="OrthoDB" id="2942533at2759"/>
<reference evidence="4" key="1">
    <citation type="submission" date="2020-11" db="EMBL/GenBank/DDBJ databases">
        <authorList>
            <consortium name="DOE Joint Genome Institute"/>
            <person name="Ahrendt S."/>
            <person name="Riley R."/>
            <person name="Andreopoulos W."/>
            <person name="LaButti K."/>
            <person name="Pangilinan J."/>
            <person name="Ruiz-duenas F.J."/>
            <person name="Barrasa J.M."/>
            <person name="Sanchez-Garcia M."/>
            <person name="Camarero S."/>
            <person name="Miyauchi S."/>
            <person name="Serrano A."/>
            <person name="Linde D."/>
            <person name="Babiker R."/>
            <person name="Drula E."/>
            <person name="Ayuso-Fernandez I."/>
            <person name="Pacheco R."/>
            <person name="Padilla G."/>
            <person name="Ferreira P."/>
            <person name="Barriuso J."/>
            <person name="Kellner H."/>
            <person name="Castanera R."/>
            <person name="Alfaro M."/>
            <person name="Ramirez L."/>
            <person name="Pisabarro A.G."/>
            <person name="Kuo A."/>
            <person name="Tritt A."/>
            <person name="Lipzen A."/>
            <person name="He G."/>
            <person name="Yan M."/>
            <person name="Ng V."/>
            <person name="Cullen D."/>
            <person name="Martin F."/>
            <person name="Rosso M.-N."/>
            <person name="Henrissat B."/>
            <person name="Hibbett D."/>
            <person name="Martinez A.T."/>
            <person name="Grigoriev I.V."/>
        </authorList>
    </citation>
    <scope>NUCLEOTIDE SEQUENCE</scope>
    <source>
        <strain evidence="4">AH 44721</strain>
    </source>
</reference>
<dbReference type="InterPro" id="IPR011990">
    <property type="entry name" value="TPR-like_helical_dom_sf"/>
</dbReference>
<protein>
    <submittedName>
        <fullName evidence="4">Uncharacterized protein</fullName>
    </submittedName>
</protein>
<organism evidence="4 5">
    <name type="scientific">Gymnopilus junonius</name>
    <name type="common">Spectacular rustgill mushroom</name>
    <name type="synonym">Gymnopilus spectabilis subsp. junonius</name>
    <dbReference type="NCBI Taxonomy" id="109634"/>
    <lineage>
        <taxon>Eukaryota</taxon>
        <taxon>Fungi</taxon>
        <taxon>Dikarya</taxon>
        <taxon>Basidiomycota</taxon>
        <taxon>Agaricomycotina</taxon>
        <taxon>Agaricomycetes</taxon>
        <taxon>Agaricomycetidae</taxon>
        <taxon>Agaricales</taxon>
        <taxon>Agaricineae</taxon>
        <taxon>Hymenogastraceae</taxon>
        <taxon>Gymnopilus</taxon>
    </lineage>
</organism>
<sequence>MTAPLASRRPMREVMESLGMDYDSTIAVGLKIRPDPLTGKVEMGDFAQYLQSNMDDPDVARMMGSIIGAYGKLEEERSNARNTVVNFSSIPVQKFTLWSIQLQFSGLELPTGEPLRSNDPRRTQEGVKQTFSLSCYIKVGPGMDSDIDRLVQSFVGLPDSNQVENFIREAILRPYPPLESYVPNMILLSGNLRQHEAALHPFLDSLPAPFQWKIAPQRYEEREGETHYFRSLVNFERYLEIADEKKEEGSKAFAAKNGVAAVGAYREAIDYIEKALIKTHGILDVEMNERALNAKAVYCANCSAARLLKGDAMDAHKALKDAESAIKSSAHYVKAYVRLSRAYEALGDYRQAEESIARALRLPQLENHGGLVDHLIMLQTDGKGLPKDRNAFADWSRKLLFENESAERMKSVGGLWRKRYQELEGKFKA</sequence>
<dbReference type="PANTHER" id="PTHR22904">
    <property type="entry name" value="TPR REPEAT CONTAINING PROTEIN"/>
    <property type="match status" value="1"/>
</dbReference>
<dbReference type="InterPro" id="IPR019734">
    <property type="entry name" value="TPR_rpt"/>
</dbReference>
<evidence type="ECO:0000313" key="4">
    <source>
        <dbReference type="EMBL" id="KAF8884885.1"/>
    </source>
</evidence>
<dbReference type="PROSITE" id="PS50005">
    <property type="entry name" value="TPR"/>
    <property type="match status" value="1"/>
</dbReference>
<evidence type="ECO:0000256" key="1">
    <source>
        <dbReference type="ARBA" id="ARBA00022737"/>
    </source>
</evidence>
<evidence type="ECO:0000313" key="5">
    <source>
        <dbReference type="Proteomes" id="UP000724874"/>
    </source>
</evidence>
<evidence type="ECO:0000256" key="2">
    <source>
        <dbReference type="ARBA" id="ARBA00022803"/>
    </source>
</evidence>
<dbReference type="EMBL" id="JADNYJ010000105">
    <property type="protein sequence ID" value="KAF8884885.1"/>
    <property type="molecule type" value="Genomic_DNA"/>
</dbReference>
<dbReference type="SUPFAM" id="SSF48452">
    <property type="entry name" value="TPR-like"/>
    <property type="match status" value="1"/>
</dbReference>
<accession>A0A9P5NFM5</accession>
<dbReference type="Proteomes" id="UP000724874">
    <property type="component" value="Unassembled WGS sequence"/>
</dbReference>
<gene>
    <name evidence="4" type="ORF">CPB84DRAFT_1850516</name>
</gene>
<keyword evidence="1" id="KW-0677">Repeat</keyword>
<feature type="repeat" description="TPR" evidence="3">
    <location>
        <begin position="333"/>
        <end position="366"/>
    </location>
</feature>
<dbReference type="Gene3D" id="1.25.40.10">
    <property type="entry name" value="Tetratricopeptide repeat domain"/>
    <property type="match status" value="1"/>
</dbReference>